<keyword evidence="2" id="KW-1185">Reference proteome</keyword>
<gene>
    <name evidence="1" type="ORF">QYB97_02360</name>
</gene>
<dbReference type="Proteomes" id="UP001172721">
    <property type="component" value="Unassembled WGS sequence"/>
</dbReference>
<accession>A0ABT8HRA7</accession>
<sequence>MSEINLQNYHHECIIAQKLFDWVLVTTERDFTVNVDSACLDAINAAVAAGDTVVGEATFLSASCEVISVNRINGDPRIGRVTLSKTANIQVQFINTSQDEVLCSFETGPLQTTERVCVCFPESFSVDNVTCNIFQTATEVLGLPNANGVITVQTDYCQEITVEDFVKLEVQARYCEPRPNDIDCGSIDCVFPDQPLQCPDIFPRR</sequence>
<dbReference type="EMBL" id="JAUHTR010000001">
    <property type="protein sequence ID" value="MDN4523293.1"/>
    <property type="molecule type" value="Genomic_DNA"/>
</dbReference>
<name>A0ABT8HRA7_9BACL</name>
<proteinExistence type="predicted"/>
<protein>
    <recommendedName>
        <fullName evidence="3">DUF3794 domain-containing protein</fullName>
    </recommendedName>
</protein>
<reference evidence="1" key="1">
    <citation type="submission" date="2023-07" db="EMBL/GenBank/DDBJ databases">
        <title>Fictibacillus sp. isolated from freshwater pond.</title>
        <authorList>
            <person name="Kirdat K."/>
            <person name="Bhat A."/>
            <person name="Mourya A."/>
            <person name="Yadav A."/>
        </authorList>
    </citation>
    <scope>NUCLEOTIDE SEQUENCE</scope>
    <source>
        <strain evidence="1">NE201</strain>
    </source>
</reference>
<comment type="caution">
    <text evidence="1">The sequence shown here is derived from an EMBL/GenBank/DDBJ whole genome shotgun (WGS) entry which is preliminary data.</text>
</comment>
<evidence type="ECO:0000313" key="1">
    <source>
        <dbReference type="EMBL" id="MDN4523293.1"/>
    </source>
</evidence>
<evidence type="ECO:0000313" key="2">
    <source>
        <dbReference type="Proteomes" id="UP001172721"/>
    </source>
</evidence>
<evidence type="ECO:0008006" key="3">
    <source>
        <dbReference type="Google" id="ProtNLM"/>
    </source>
</evidence>
<dbReference type="RefSeq" id="WP_301164342.1">
    <property type="nucleotide sequence ID" value="NZ_JAUHTR010000001.1"/>
</dbReference>
<organism evidence="1 2">
    <name type="scientific">Fictibacillus fluitans</name>
    <dbReference type="NCBI Taxonomy" id="3058422"/>
    <lineage>
        <taxon>Bacteria</taxon>
        <taxon>Bacillati</taxon>
        <taxon>Bacillota</taxon>
        <taxon>Bacilli</taxon>
        <taxon>Bacillales</taxon>
        <taxon>Fictibacillaceae</taxon>
        <taxon>Fictibacillus</taxon>
    </lineage>
</organism>